<evidence type="ECO:0000256" key="7">
    <source>
        <dbReference type="ARBA" id="ARBA00022989"/>
    </source>
</evidence>
<keyword evidence="8" id="KW-0472">Membrane</keyword>
<dbReference type="InterPro" id="IPR020894">
    <property type="entry name" value="Cadherin_CS"/>
</dbReference>
<evidence type="ECO:0000256" key="8">
    <source>
        <dbReference type="ARBA" id="ARBA00023136"/>
    </source>
</evidence>
<keyword evidence="6" id="KW-0130">Cell adhesion</keyword>
<dbReference type="GO" id="GO:0008013">
    <property type="term" value="F:beta-catenin binding"/>
    <property type="evidence" value="ECO:0007669"/>
    <property type="project" value="TreeGrafter"/>
</dbReference>
<dbReference type="GO" id="GO:0007156">
    <property type="term" value="P:homophilic cell adhesion via plasma membrane adhesion molecules"/>
    <property type="evidence" value="ECO:0007669"/>
    <property type="project" value="InterPro"/>
</dbReference>
<dbReference type="PANTHER" id="PTHR24027">
    <property type="entry name" value="CADHERIN-23"/>
    <property type="match status" value="1"/>
</dbReference>
<dbReference type="FunFam" id="2.60.40.60:FF:000039">
    <property type="entry name" value="FAT atypical cadherin 3"/>
    <property type="match status" value="1"/>
</dbReference>
<dbReference type="GO" id="GO:0016477">
    <property type="term" value="P:cell migration"/>
    <property type="evidence" value="ECO:0007669"/>
    <property type="project" value="TreeGrafter"/>
</dbReference>
<accession>A0A183DDL2</accession>
<evidence type="ECO:0000256" key="3">
    <source>
        <dbReference type="ARBA" id="ARBA00022692"/>
    </source>
</evidence>
<feature type="domain" description="Cadherin" evidence="12">
    <location>
        <begin position="67"/>
        <end position="170"/>
    </location>
</feature>
<evidence type="ECO:0000256" key="11">
    <source>
        <dbReference type="PROSITE-ProRule" id="PRU00043"/>
    </source>
</evidence>
<dbReference type="AlphaFoldDB" id="A0A183DDL2"/>
<dbReference type="InterPro" id="IPR015919">
    <property type="entry name" value="Cadherin-like_sf"/>
</dbReference>
<dbReference type="GO" id="GO:0045296">
    <property type="term" value="F:cadherin binding"/>
    <property type="evidence" value="ECO:0007669"/>
    <property type="project" value="TreeGrafter"/>
</dbReference>
<keyword evidence="7" id="KW-1133">Transmembrane helix</keyword>
<keyword evidence="9" id="KW-1015">Disulfide bond</keyword>
<protein>
    <submittedName>
        <fullName evidence="13">CA domain-containing protein</fullName>
    </submittedName>
</protein>
<feature type="domain" description="Cadherin" evidence="12">
    <location>
        <begin position="9"/>
        <end position="66"/>
    </location>
</feature>
<dbReference type="PROSITE" id="PS50268">
    <property type="entry name" value="CADHERIN_2"/>
    <property type="match status" value="2"/>
</dbReference>
<evidence type="ECO:0000313" key="13">
    <source>
        <dbReference type="WBParaSite" id="GPUH_0000681201-mRNA-1"/>
    </source>
</evidence>
<dbReference type="GO" id="GO:0048513">
    <property type="term" value="P:animal organ development"/>
    <property type="evidence" value="ECO:0007669"/>
    <property type="project" value="UniProtKB-ARBA"/>
</dbReference>
<dbReference type="WBParaSite" id="GPUH_0000681201-mRNA-1">
    <property type="protein sequence ID" value="GPUH_0000681201-mRNA-1"/>
    <property type="gene ID" value="GPUH_0000681201"/>
</dbReference>
<dbReference type="GO" id="GO:0016342">
    <property type="term" value="C:catenin complex"/>
    <property type="evidence" value="ECO:0007669"/>
    <property type="project" value="TreeGrafter"/>
</dbReference>
<keyword evidence="2" id="KW-0245">EGF-like domain</keyword>
<dbReference type="PRINTS" id="PR00205">
    <property type="entry name" value="CADHERIN"/>
</dbReference>
<proteinExistence type="predicted"/>
<organism evidence="13">
    <name type="scientific">Gongylonema pulchrum</name>
    <dbReference type="NCBI Taxonomy" id="637853"/>
    <lineage>
        <taxon>Eukaryota</taxon>
        <taxon>Metazoa</taxon>
        <taxon>Ecdysozoa</taxon>
        <taxon>Nematoda</taxon>
        <taxon>Chromadorea</taxon>
        <taxon>Rhabditida</taxon>
        <taxon>Spirurina</taxon>
        <taxon>Spiruromorpha</taxon>
        <taxon>Spiruroidea</taxon>
        <taxon>Gongylonematidae</taxon>
        <taxon>Gongylonema</taxon>
    </lineage>
</organism>
<name>A0A183DDL2_9BILA</name>
<sequence length="196" mass="22394">LDRLTDFPFSVKQDTGHILLNTPLNYGKAREYRFLVCLHSENHMTAKAVSVVTVRIIDVNDNRPEIENSQERVRIPEDSPVGSSVAVFSISDPDFSGSNPKIHYFLKEGNDNATFKLNEETGWLTLAKELDRELIGEYKLVVNARDEGRRAVQKTITVVVKDVNDSPPQFRQKNYFAQYNLDELKSGQKILRLDVR</sequence>
<dbReference type="SMART" id="SM00112">
    <property type="entry name" value="CA"/>
    <property type="match status" value="1"/>
</dbReference>
<dbReference type="GO" id="GO:0005509">
    <property type="term" value="F:calcium ion binding"/>
    <property type="evidence" value="ECO:0007669"/>
    <property type="project" value="UniProtKB-UniRule"/>
</dbReference>
<keyword evidence="5 11" id="KW-0106">Calcium</keyword>
<dbReference type="Gene3D" id="2.60.40.60">
    <property type="entry name" value="Cadherins"/>
    <property type="match status" value="2"/>
</dbReference>
<evidence type="ECO:0000256" key="2">
    <source>
        <dbReference type="ARBA" id="ARBA00022536"/>
    </source>
</evidence>
<dbReference type="InterPro" id="IPR039808">
    <property type="entry name" value="Cadherin"/>
</dbReference>
<evidence type="ECO:0000256" key="1">
    <source>
        <dbReference type="ARBA" id="ARBA00004167"/>
    </source>
</evidence>
<dbReference type="GO" id="GO:0048589">
    <property type="term" value="P:developmental growth"/>
    <property type="evidence" value="ECO:0007669"/>
    <property type="project" value="UniProtKB-ARBA"/>
</dbReference>
<evidence type="ECO:0000256" key="4">
    <source>
        <dbReference type="ARBA" id="ARBA00022737"/>
    </source>
</evidence>
<dbReference type="GO" id="GO:0001736">
    <property type="term" value="P:establishment of planar polarity"/>
    <property type="evidence" value="ECO:0007669"/>
    <property type="project" value="UniProtKB-ARBA"/>
</dbReference>
<dbReference type="InterPro" id="IPR002126">
    <property type="entry name" value="Cadherin-like_dom"/>
</dbReference>
<dbReference type="PANTHER" id="PTHR24027:SF438">
    <property type="entry name" value="CADHERIN 23"/>
    <property type="match status" value="1"/>
</dbReference>
<keyword evidence="4" id="KW-0677">Repeat</keyword>
<dbReference type="CDD" id="cd11304">
    <property type="entry name" value="Cadherin_repeat"/>
    <property type="match status" value="2"/>
</dbReference>
<keyword evidence="10" id="KW-0325">Glycoprotein</keyword>
<keyword evidence="3" id="KW-0812">Transmembrane</keyword>
<evidence type="ECO:0000256" key="10">
    <source>
        <dbReference type="ARBA" id="ARBA00023180"/>
    </source>
</evidence>
<comment type="subcellular location">
    <subcellularLocation>
        <location evidence="1">Membrane</location>
        <topology evidence="1">Single-pass membrane protein</topology>
    </subcellularLocation>
</comment>
<dbReference type="Pfam" id="PF00028">
    <property type="entry name" value="Cadherin"/>
    <property type="match status" value="1"/>
</dbReference>
<evidence type="ECO:0000259" key="12">
    <source>
        <dbReference type="PROSITE" id="PS50268"/>
    </source>
</evidence>
<dbReference type="GO" id="GO:0007163">
    <property type="term" value="P:establishment or maintenance of cell polarity"/>
    <property type="evidence" value="ECO:0007669"/>
    <property type="project" value="UniProtKB-ARBA"/>
</dbReference>
<evidence type="ECO:0000256" key="5">
    <source>
        <dbReference type="ARBA" id="ARBA00022837"/>
    </source>
</evidence>
<evidence type="ECO:0000256" key="9">
    <source>
        <dbReference type="ARBA" id="ARBA00023157"/>
    </source>
</evidence>
<evidence type="ECO:0000256" key="6">
    <source>
        <dbReference type="ARBA" id="ARBA00022889"/>
    </source>
</evidence>
<dbReference type="PROSITE" id="PS00232">
    <property type="entry name" value="CADHERIN_1"/>
    <property type="match status" value="1"/>
</dbReference>
<reference evidence="13" key="1">
    <citation type="submission" date="2016-06" db="UniProtKB">
        <authorList>
            <consortium name="WormBaseParasite"/>
        </authorList>
    </citation>
    <scope>IDENTIFICATION</scope>
</reference>
<dbReference type="SUPFAM" id="SSF49313">
    <property type="entry name" value="Cadherin-like"/>
    <property type="match status" value="2"/>
</dbReference>